<sequence length="278" mass="29363">MERDFMGLNRKEPVVAAVKDEVSDAVKDSAPAKAPGSPWPFANKVSTIPHFMRHMSAQEDNSYKTATSQDASSGFAQNVAGFPVKQSHAPTAASIVGLADPWNKPVASPAQMTIFYNGTVKVYDAITPEKAQAIMFLAGNGSCLVTSETRAGAQIRPPTPKLDAADVLPVNPRVNAQPSAISSPKSVSSHNGAQSVSGSTSTDELVTNKPAPIPFSPDCKMDPPKPIAVLGSAAAPAMIPRGIPQFRKVSLARFLEKRKERAMNAAPYNAVKKPECAS</sequence>
<keyword evidence="6" id="KW-1185">Reference proteome</keyword>
<comment type="subcellular location">
    <subcellularLocation>
        <location evidence="2">Nucleus</location>
    </subcellularLocation>
</comment>
<protein>
    <recommendedName>
        <fullName evidence="2">Protein TIFY</fullName>
    </recommendedName>
    <alternativeName>
        <fullName evidence="2">Jasmonate ZIM domain-containing protein</fullName>
    </alternativeName>
</protein>
<dbReference type="OMA" id="VEPCAQT"/>
<dbReference type="PANTHER" id="PTHR33077">
    <property type="entry name" value="PROTEIN TIFY 4A-RELATED-RELATED"/>
    <property type="match status" value="1"/>
</dbReference>
<feature type="compositionally biased region" description="Polar residues" evidence="3">
    <location>
        <begin position="190"/>
        <end position="205"/>
    </location>
</feature>
<dbReference type="GO" id="GO:0031347">
    <property type="term" value="P:regulation of defense response"/>
    <property type="evidence" value="ECO:0007669"/>
    <property type="project" value="UniProtKB-UniRule"/>
</dbReference>
<dbReference type="Pfam" id="PF09425">
    <property type="entry name" value="Jas_motif"/>
    <property type="match status" value="1"/>
</dbReference>
<dbReference type="GO" id="GO:0005634">
    <property type="term" value="C:nucleus"/>
    <property type="evidence" value="ECO:0007669"/>
    <property type="project" value="UniProtKB-SubCell"/>
</dbReference>
<dbReference type="PROSITE" id="PS51320">
    <property type="entry name" value="TIFY"/>
    <property type="match status" value="1"/>
</dbReference>
<keyword evidence="2" id="KW-1184">Jasmonic acid signaling pathway</keyword>
<dbReference type="Gramene" id="Kaladp0036s0239.1.v1.1">
    <property type="protein sequence ID" value="Kaladp0036s0239.1.v1.1"/>
    <property type="gene ID" value="Kaladp0036s0239.v1.1"/>
</dbReference>
<proteinExistence type="inferred from homology"/>
<dbReference type="AlphaFoldDB" id="A0A7N0TGT6"/>
<dbReference type="EnsemblPlants" id="Kaladp0036s0239.1.v1.1">
    <property type="protein sequence ID" value="Kaladp0036s0239.1.v1.1"/>
    <property type="gene ID" value="Kaladp0036s0239.v1.1"/>
</dbReference>
<comment type="similarity">
    <text evidence="1 2">Belongs to the TIFY/JAZ family.</text>
</comment>
<reference evidence="5" key="1">
    <citation type="submission" date="2021-01" db="UniProtKB">
        <authorList>
            <consortium name="EnsemblPlants"/>
        </authorList>
    </citation>
    <scope>IDENTIFICATION</scope>
</reference>
<dbReference type="InterPro" id="IPR018467">
    <property type="entry name" value="CCT_CS"/>
</dbReference>
<dbReference type="Proteomes" id="UP000594263">
    <property type="component" value="Unplaced"/>
</dbReference>
<accession>A0A7N0TGT6</accession>
<dbReference type="SMART" id="SM00979">
    <property type="entry name" value="TIFY"/>
    <property type="match status" value="1"/>
</dbReference>
<evidence type="ECO:0000256" key="3">
    <source>
        <dbReference type="SAM" id="MobiDB-lite"/>
    </source>
</evidence>
<dbReference type="Gramene" id="Kaladp0036s0239.2.v1.1">
    <property type="protein sequence ID" value="Kaladp0036s0239.2.v1.1"/>
    <property type="gene ID" value="Kaladp0036s0239.v1.1"/>
</dbReference>
<dbReference type="PANTHER" id="PTHR33077:SF149">
    <property type="entry name" value="PROTEIN TIFY"/>
    <property type="match status" value="1"/>
</dbReference>
<dbReference type="GO" id="GO:0009611">
    <property type="term" value="P:response to wounding"/>
    <property type="evidence" value="ECO:0007669"/>
    <property type="project" value="UniProtKB-UniRule"/>
</dbReference>
<feature type="compositionally biased region" description="Low complexity" evidence="3">
    <location>
        <begin position="179"/>
        <end position="189"/>
    </location>
</feature>
<evidence type="ECO:0000256" key="2">
    <source>
        <dbReference type="RuleBase" id="RU369065"/>
    </source>
</evidence>
<feature type="domain" description="Tify" evidence="4">
    <location>
        <begin position="105"/>
        <end position="140"/>
    </location>
</feature>
<dbReference type="Pfam" id="PF06200">
    <property type="entry name" value="tify"/>
    <property type="match status" value="1"/>
</dbReference>
<name>A0A7N0TGT6_KALFE</name>
<evidence type="ECO:0000256" key="1">
    <source>
        <dbReference type="ARBA" id="ARBA00008614"/>
    </source>
</evidence>
<dbReference type="InterPro" id="IPR010399">
    <property type="entry name" value="Tify_dom"/>
</dbReference>
<dbReference type="EnsemblPlants" id="Kaladp0036s0239.2.v1.1">
    <property type="protein sequence ID" value="Kaladp0036s0239.2.v1.1"/>
    <property type="gene ID" value="Kaladp0036s0239.v1.1"/>
</dbReference>
<evidence type="ECO:0000313" key="5">
    <source>
        <dbReference type="EnsemblPlants" id="Kaladp0036s0239.1.v1.1"/>
    </source>
</evidence>
<organism evidence="5 6">
    <name type="scientific">Kalanchoe fedtschenkoi</name>
    <name type="common">Lavender scallops</name>
    <name type="synonym">South American air plant</name>
    <dbReference type="NCBI Taxonomy" id="63787"/>
    <lineage>
        <taxon>Eukaryota</taxon>
        <taxon>Viridiplantae</taxon>
        <taxon>Streptophyta</taxon>
        <taxon>Embryophyta</taxon>
        <taxon>Tracheophyta</taxon>
        <taxon>Spermatophyta</taxon>
        <taxon>Magnoliopsida</taxon>
        <taxon>eudicotyledons</taxon>
        <taxon>Gunneridae</taxon>
        <taxon>Pentapetalae</taxon>
        <taxon>Saxifragales</taxon>
        <taxon>Crassulaceae</taxon>
        <taxon>Kalanchoe</taxon>
    </lineage>
</organism>
<evidence type="ECO:0000259" key="4">
    <source>
        <dbReference type="PROSITE" id="PS51320"/>
    </source>
</evidence>
<comment type="function">
    <text evidence="2">Repressor of jasmonate responses.</text>
</comment>
<feature type="region of interest" description="Disordered" evidence="3">
    <location>
        <begin position="174"/>
        <end position="220"/>
    </location>
</feature>
<dbReference type="InterPro" id="IPR040390">
    <property type="entry name" value="TIFY/JAZ"/>
</dbReference>
<dbReference type="GO" id="GO:2000022">
    <property type="term" value="P:regulation of jasmonic acid mediated signaling pathway"/>
    <property type="evidence" value="ECO:0007669"/>
    <property type="project" value="UniProtKB-UniRule"/>
</dbReference>
<evidence type="ECO:0000313" key="6">
    <source>
        <dbReference type="Proteomes" id="UP000594263"/>
    </source>
</evidence>
<keyword evidence="2" id="KW-0539">Nucleus</keyword>
<comment type="domain">
    <text evidence="2">The jas domain is required for interaction with COI1.</text>
</comment>